<dbReference type="Proteomes" id="UP001597049">
    <property type="component" value="Unassembled WGS sequence"/>
</dbReference>
<dbReference type="Gene3D" id="2.40.30.170">
    <property type="match status" value="1"/>
</dbReference>
<comment type="subcellular location">
    <subcellularLocation>
        <location evidence="1">Cell envelope</location>
    </subcellularLocation>
</comment>
<protein>
    <submittedName>
        <fullName evidence="6">Efflux RND transporter periplasmic adaptor subunit</fullName>
    </submittedName>
</protein>
<dbReference type="Pfam" id="PF25917">
    <property type="entry name" value="BSH_RND"/>
    <property type="match status" value="1"/>
</dbReference>
<dbReference type="RefSeq" id="WP_379657426.1">
    <property type="nucleotide sequence ID" value="NZ_JBHTIV010000005.1"/>
</dbReference>
<feature type="coiled-coil region" evidence="3">
    <location>
        <begin position="152"/>
        <end position="179"/>
    </location>
</feature>
<evidence type="ECO:0000256" key="2">
    <source>
        <dbReference type="ARBA" id="ARBA00023054"/>
    </source>
</evidence>
<organism evidence="6 7">
    <name type="scientific">Psychroflexus salinarum</name>
    <dbReference type="NCBI Taxonomy" id="546024"/>
    <lineage>
        <taxon>Bacteria</taxon>
        <taxon>Pseudomonadati</taxon>
        <taxon>Bacteroidota</taxon>
        <taxon>Flavobacteriia</taxon>
        <taxon>Flavobacteriales</taxon>
        <taxon>Flavobacteriaceae</taxon>
        <taxon>Psychroflexus</taxon>
    </lineage>
</organism>
<accession>A0ABW3GPZ4</accession>
<dbReference type="Gene3D" id="2.40.420.20">
    <property type="match status" value="1"/>
</dbReference>
<evidence type="ECO:0000259" key="4">
    <source>
        <dbReference type="Pfam" id="PF25917"/>
    </source>
</evidence>
<dbReference type="InterPro" id="IPR058625">
    <property type="entry name" value="MdtA-like_BSH"/>
</dbReference>
<keyword evidence="7" id="KW-1185">Reference proteome</keyword>
<evidence type="ECO:0000256" key="3">
    <source>
        <dbReference type="SAM" id="Coils"/>
    </source>
</evidence>
<evidence type="ECO:0000313" key="6">
    <source>
        <dbReference type="EMBL" id="MFD0932107.1"/>
    </source>
</evidence>
<dbReference type="SUPFAM" id="SSF111369">
    <property type="entry name" value="HlyD-like secretion proteins"/>
    <property type="match status" value="1"/>
</dbReference>
<proteinExistence type="predicted"/>
<dbReference type="Gene3D" id="2.40.50.100">
    <property type="match status" value="1"/>
</dbReference>
<dbReference type="Gene3D" id="1.10.287.470">
    <property type="entry name" value="Helix hairpin bin"/>
    <property type="match status" value="1"/>
</dbReference>
<feature type="domain" description="Multidrug resistance protein MdtA-like barrel-sandwich hybrid" evidence="4">
    <location>
        <begin position="48"/>
        <end position="224"/>
    </location>
</feature>
<dbReference type="InterPro" id="IPR050465">
    <property type="entry name" value="UPF0194_transport"/>
</dbReference>
<dbReference type="Pfam" id="PF25954">
    <property type="entry name" value="Beta-barrel_RND_2"/>
    <property type="match status" value="1"/>
</dbReference>
<dbReference type="PANTHER" id="PTHR32347">
    <property type="entry name" value="EFFLUX SYSTEM COMPONENT YKNX-RELATED"/>
    <property type="match status" value="1"/>
</dbReference>
<dbReference type="InterPro" id="IPR058792">
    <property type="entry name" value="Beta-barrel_RND_2"/>
</dbReference>
<reference evidence="7" key="1">
    <citation type="journal article" date="2019" name="Int. J. Syst. Evol. Microbiol.">
        <title>The Global Catalogue of Microorganisms (GCM) 10K type strain sequencing project: providing services to taxonomists for standard genome sequencing and annotation.</title>
        <authorList>
            <consortium name="The Broad Institute Genomics Platform"/>
            <consortium name="The Broad Institute Genome Sequencing Center for Infectious Disease"/>
            <person name="Wu L."/>
            <person name="Ma J."/>
        </authorList>
    </citation>
    <scope>NUCLEOTIDE SEQUENCE [LARGE SCALE GENOMIC DNA]</scope>
    <source>
        <strain evidence="7">CCUG 56752</strain>
    </source>
</reference>
<evidence type="ECO:0000313" key="7">
    <source>
        <dbReference type="Proteomes" id="UP001597049"/>
    </source>
</evidence>
<dbReference type="PROSITE" id="PS51257">
    <property type="entry name" value="PROKAR_LIPOPROTEIN"/>
    <property type="match status" value="1"/>
</dbReference>
<feature type="domain" description="CusB-like beta-barrel" evidence="5">
    <location>
        <begin position="232"/>
        <end position="302"/>
    </location>
</feature>
<gene>
    <name evidence="6" type="ORF">ACFQ0R_05770</name>
</gene>
<sequence>MKIRIWIIIFSSIFLFFSCNRNKETITPEIKNITESVYASGIVLSKNQYEVYTKVNGIVDEIVIKEGAQIEKDDLLFKIENENSKLSADNARLIAAANDYTENLEKLDDARHSIKLYHKRFLNDSLMYERQKNLWKQNIGSKMELEQREISFEKSKLNLNQAKSVFEDLQRQLDLASKQSKNNLKIAQTLEKDLEIRSAVDGIVYKINIEEGELATANKPLAVIGEKEFIIELDIDELDIVKIEQGQKVFVRMDSYKSRVFEAVITDIYPMMNDRTRTLKVQAVFTQIPEVLYPNLTLEANIVINEKQDVLTIPTRFLLTDSTVMLKDESIKKVKIGLSDYNLTEIKSGININSKIIKPKK</sequence>
<keyword evidence="2 3" id="KW-0175">Coiled coil</keyword>
<name>A0ABW3GPZ4_9FLAO</name>
<comment type="caution">
    <text evidence="6">The sequence shown here is derived from an EMBL/GenBank/DDBJ whole genome shotgun (WGS) entry which is preliminary data.</text>
</comment>
<evidence type="ECO:0000259" key="5">
    <source>
        <dbReference type="Pfam" id="PF25954"/>
    </source>
</evidence>
<evidence type="ECO:0000256" key="1">
    <source>
        <dbReference type="ARBA" id="ARBA00004196"/>
    </source>
</evidence>
<dbReference type="EMBL" id="JBHTIV010000005">
    <property type="protein sequence ID" value="MFD0932107.1"/>
    <property type="molecule type" value="Genomic_DNA"/>
</dbReference>